<dbReference type="GO" id="GO:0008270">
    <property type="term" value="F:zinc ion binding"/>
    <property type="evidence" value="ECO:0007669"/>
    <property type="project" value="UniProtKB-UniRule"/>
</dbReference>
<dbReference type="KEGG" id="tet:TTHERM_00263620"/>
<dbReference type="eggNOG" id="KOG1578">
    <property type="taxonomic scope" value="Eukaryota"/>
</dbReference>
<evidence type="ECO:0000313" key="12">
    <source>
        <dbReference type="Proteomes" id="UP000009168"/>
    </source>
</evidence>
<dbReference type="AlphaFoldDB" id="Q22U21"/>
<evidence type="ECO:0000256" key="5">
    <source>
        <dbReference type="ARBA" id="ARBA00022833"/>
    </source>
</evidence>
<dbReference type="EMBL" id="GG662830">
    <property type="protein sequence ID" value="EAR88866.1"/>
    <property type="molecule type" value="Genomic_DNA"/>
</dbReference>
<dbReference type="RefSeq" id="XP_001009111.1">
    <property type="nucleotide sequence ID" value="XM_001009111.1"/>
</dbReference>
<dbReference type="SUPFAM" id="SSF53056">
    <property type="entry name" value="beta-carbonic anhydrase, cab"/>
    <property type="match status" value="1"/>
</dbReference>
<keyword evidence="6 10" id="KW-0456">Lyase</keyword>
<dbReference type="InParanoid" id="Q22U21"/>
<dbReference type="PANTHER" id="PTHR11002:SF76">
    <property type="entry name" value="CARBONIC ANHYDRASE"/>
    <property type="match status" value="1"/>
</dbReference>
<feature type="binding site" evidence="9">
    <location>
        <position position="58"/>
    </location>
    <ligand>
        <name>Zn(2+)</name>
        <dbReference type="ChEBI" id="CHEBI:29105"/>
    </ligand>
</feature>
<comment type="function">
    <text evidence="10">Reversible hydration of carbon dioxide.</text>
</comment>
<dbReference type="EC" id="4.2.1.1" evidence="2 10"/>
<dbReference type="GeneID" id="7826086"/>
<dbReference type="FunFam" id="3.40.1050.10:FF:000001">
    <property type="entry name" value="Carbonic anhydrase"/>
    <property type="match status" value="1"/>
</dbReference>
<evidence type="ECO:0000313" key="11">
    <source>
        <dbReference type="EMBL" id="EAR88866.1"/>
    </source>
</evidence>
<evidence type="ECO:0000256" key="2">
    <source>
        <dbReference type="ARBA" id="ARBA00012925"/>
    </source>
</evidence>
<dbReference type="NCBIfam" id="NF007756">
    <property type="entry name" value="PRK10437.1"/>
    <property type="match status" value="1"/>
</dbReference>
<dbReference type="STRING" id="312017.Q22U21"/>
<evidence type="ECO:0000256" key="9">
    <source>
        <dbReference type="PIRSR" id="PIRSR601765-1"/>
    </source>
</evidence>
<evidence type="ECO:0000256" key="3">
    <source>
        <dbReference type="ARBA" id="ARBA00014628"/>
    </source>
</evidence>
<evidence type="ECO:0000256" key="4">
    <source>
        <dbReference type="ARBA" id="ARBA00022723"/>
    </source>
</evidence>
<dbReference type="InterPro" id="IPR036874">
    <property type="entry name" value="Carbonic_anhydrase_sf"/>
</dbReference>
<dbReference type="GO" id="GO:0015976">
    <property type="term" value="P:carbon utilization"/>
    <property type="evidence" value="ECO:0007669"/>
    <property type="project" value="InterPro"/>
</dbReference>
<evidence type="ECO:0000256" key="7">
    <source>
        <dbReference type="ARBA" id="ARBA00031969"/>
    </source>
</evidence>
<reference evidence="12" key="1">
    <citation type="journal article" date="2006" name="PLoS Biol.">
        <title>Macronuclear genome sequence of the ciliate Tetrahymena thermophila, a model eukaryote.</title>
        <authorList>
            <person name="Eisen J.A."/>
            <person name="Coyne R.S."/>
            <person name="Wu M."/>
            <person name="Wu D."/>
            <person name="Thiagarajan M."/>
            <person name="Wortman J.R."/>
            <person name="Badger J.H."/>
            <person name="Ren Q."/>
            <person name="Amedeo P."/>
            <person name="Jones K.M."/>
            <person name="Tallon L.J."/>
            <person name="Delcher A.L."/>
            <person name="Salzberg S.L."/>
            <person name="Silva J.C."/>
            <person name="Haas B.J."/>
            <person name="Majoros W.H."/>
            <person name="Farzad M."/>
            <person name="Carlton J.M."/>
            <person name="Smith R.K. Jr."/>
            <person name="Garg J."/>
            <person name="Pearlman R.E."/>
            <person name="Karrer K.M."/>
            <person name="Sun L."/>
            <person name="Manning G."/>
            <person name="Elde N.C."/>
            <person name="Turkewitz A.P."/>
            <person name="Asai D.J."/>
            <person name="Wilkes D.E."/>
            <person name="Wang Y."/>
            <person name="Cai H."/>
            <person name="Collins K."/>
            <person name="Stewart B.A."/>
            <person name="Lee S.R."/>
            <person name="Wilamowska K."/>
            <person name="Weinberg Z."/>
            <person name="Ruzzo W.L."/>
            <person name="Wloga D."/>
            <person name="Gaertig J."/>
            <person name="Frankel J."/>
            <person name="Tsao C.-C."/>
            <person name="Gorovsky M.A."/>
            <person name="Keeling P.J."/>
            <person name="Waller R.F."/>
            <person name="Patron N.J."/>
            <person name="Cherry J.M."/>
            <person name="Stover N.A."/>
            <person name="Krieger C.J."/>
            <person name="del Toro C."/>
            <person name="Ryder H.F."/>
            <person name="Williamson S.C."/>
            <person name="Barbeau R.A."/>
            <person name="Hamilton E.P."/>
            <person name="Orias E."/>
        </authorList>
    </citation>
    <scope>NUCLEOTIDE SEQUENCE [LARGE SCALE GENOMIC DNA]</scope>
    <source>
        <strain evidence="12">SB210</strain>
    </source>
</reference>
<keyword evidence="12" id="KW-1185">Reference proteome</keyword>
<evidence type="ECO:0000256" key="6">
    <source>
        <dbReference type="ARBA" id="ARBA00023239"/>
    </source>
</evidence>
<dbReference type="OMA" id="QEITHYN"/>
<dbReference type="GO" id="GO:0004089">
    <property type="term" value="F:carbonate dehydratase activity"/>
    <property type="evidence" value="ECO:0007669"/>
    <property type="project" value="UniProtKB-UniRule"/>
</dbReference>
<protein>
    <recommendedName>
        <fullName evidence="3 10">Carbonic anhydrase</fullName>
        <ecNumber evidence="2 10">4.2.1.1</ecNumber>
    </recommendedName>
    <alternativeName>
        <fullName evidence="7 10">Carbonate dehydratase</fullName>
    </alternativeName>
</protein>
<keyword evidence="4 9" id="KW-0479">Metal-binding</keyword>
<comment type="similarity">
    <text evidence="1 10">Belongs to the beta-class carbonic anhydrase family.</text>
</comment>
<accession>Q22U21</accession>
<dbReference type="SMART" id="SM00947">
    <property type="entry name" value="Pro_CA"/>
    <property type="match status" value="1"/>
</dbReference>
<feature type="binding site" evidence="9">
    <location>
        <position position="115"/>
    </location>
    <ligand>
        <name>Zn(2+)</name>
        <dbReference type="ChEBI" id="CHEBI:29105"/>
    </ligand>
</feature>
<proteinExistence type="inferred from homology"/>
<name>Q22U21_TETTS</name>
<dbReference type="HOGENOM" id="CLU_053879_3_0_1"/>
<sequence length="263" mass="29966">MNPINQADQQQELQTHGIDSLLQYNKRWAQQIQVEDPKFFERLAKTQTPEYLWIGCSDSRVPAEALTGLGPGQVFVHRNVANQIIYTDLNALSVIQYAVDILKVKHIIVCGHYSCGGVKAAIQNPKIGLINQWLLHIRDLYLRYKEDLDKIQNFDEKVNKLCEINIAQSMYNIGNSTILQDAWDRGQDISINAWIYSLENGCITELDYAASSREVFEEVNEKAIKTILQGITSLPSYSEIVRQKRSSTVPFRKSDFSNDGKQV</sequence>
<dbReference type="CDD" id="cd00883">
    <property type="entry name" value="beta_CA_cladeA"/>
    <property type="match status" value="1"/>
</dbReference>
<feature type="binding site" evidence="9">
    <location>
        <position position="56"/>
    </location>
    <ligand>
        <name>Zn(2+)</name>
        <dbReference type="ChEBI" id="CHEBI:29105"/>
    </ligand>
</feature>
<dbReference type="Gene3D" id="3.40.1050.10">
    <property type="entry name" value="Carbonic anhydrase"/>
    <property type="match status" value="1"/>
</dbReference>
<organism evidence="11 12">
    <name type="scientific">Tetrahymena thermophila (strain SB210)</name>
    <dbReference type="NCBI Taxonomy" id="312017"/>
    <lineage>
        <taxon>Eukaryota</taxon>
        <taxon>Sar</taxon>
        <taxon>Alveolata</taxon>
        <taxon>Ciliophora</taxon>
        <taxon>Intramacronucleata</taxon>
        <taxon>Oligohymenophorea</taxon>
        <taxon>Hymenostomatida</taxon>
        <taxon>Tetrahymenina</taxon>
        <taxon>Tetrahymenidae</taxon>
        <taxon>Tetrahymena</taxon>
    </lineage>
</organism>
<evidence type="ECO:0000256" key="8">
    <source>
        <dbReference type="ARBA" id="ARBA00048348"/>
    </source>
</evidence>
<dbReference type="PROSITE" id="PS00705">
    <property type="entry name" value="PROK_CO2_ANHYDRASE_2"/>
    <property type="match status" value="1"/>
</dbReference>
<dbReference type="PROSITE" id="PS00704">
    <property type="entry name" value="PROK_CO2_ANHYDRASE_1"/>
    <property type="match status" value="1"/>
</dbReference>
<dbReference type="InterPro" id="IPR001765">
    <property type="entry name" value="Carbonic_anhydrase"/>
</dbReference>
<evidence type="ECO:0000256" key="10">
    <source>
        <dbReference type="RuleBase" id="RU003956"/>
    </source>
</evidence>
<dbReference type="Proteomes" id="UP000009168">
    <property type="component" value="Unassembled WGS sequence"/>
</dbReference>
<dbReference type="OrthoDB" id="10248475at2759"/>
<dbReference type="PANTHER" id="PTHR11002">
    <property type="entry name" value="CARBONIC ANHYDRASE"/>
    <property type="match status" value="1"/>
</dbReference>
<gene>
    <name evidence="11" type="ORF">TTHERM_00263620</name>
</gene>
<comment type="catalytic activity">
    <reaction evidence="8 10">
        <text>hydrogencarbonate + H(+) = CO2 + H2O</text>
        <dbReference type="Rhea" id="RHEA:10748"/>
        <dbReference type="ChEBI" id="CHEBI:15377"/>
        <dbReference type="ChEBI" id="CHEBI:15378"/>
        <dbReference type="ChEBI" id="CHEBI:16526"/>
        <dbReference type="ChEBI" id="CHEBI:17544"/>
        <dbReference type="EC" id="4.2.1.1"/>
    </reaction>
</comment>
<dbReference type="InterPro" id="IPR015892">
    <property type="entry name" value="Carbonic_anhydrase_CS"/>
</dbReference>
<dbReference type="Pfam" id="PF00484">
    <property type="entry name" value="Pro_CA"/>
    <property type="match status" value="1"/>
</dbReference>
<evidence type="ECO:0000256" key="1">
    <source>
        <dbReference type="ARBA" id="ARBA00006217"/>
    </source>
</evidence>
<feature type="binding site" evidence="9">
    <location>
        <position position="112"/>
    </location>
    <ligand>
        <name>Zn(2+)</name>
        <dbReference type="ChEBI" id="CHEBI:29105"/>
    </ligand>
</feature>
<comment type="cofactor">
    <cofactor evidence="9">
        <name>Zn(2+)</name>
        <dbReference type="ChEBI" id="CHEBI:29105"/>
    </cofactor>
    <text evidence="9">Binds 1 zinc ion per subunit.</text>
</comment>
<keyword evidence="5 9" id="KW-0862">Zinc</keyword>